<feature type="compositionally biased region" description="Polar residues" evidence="1">
    <location>
        <begin position="605"/>
        <end position="614"/>
    </location>
</feature>
<reference evidence="4" key="1">
    <citation type="submission" date="2016-02" db="EMBL/GenBank/DDBJ databases">
        <title>Comparative genomics of biotechnologically important yeasts.</title>
        <authorList>
            <consortium name="DOE Joint Genome Institute"/>
            <person name="Riley R."/>
            <person name="Haridas S."/>
            <person name="Wolfe K.H."/>
            <person name="Lopes M.R."/>
            <person name="Hittinger C.T."/>
            <person name="Goker M."/>
            <person name="Salamov A."/>
            <person name="Wisecaver J."/>
            <person name="Long T.M."/>
            <person name="Aerts A.L."/>
            <person name="Barry K."/>
            <person name="Choi C."/>
            <person name="Clum A."/>
            <person name="Coughlan A.Y."/>
            <person name="Deshpande S."/>
            <person name="Douglass A.P."/>
            <person name="Hanson S.J."/>
            <person name="Klenk H.-P."/>
            <person name="Labutti K."/>
            <person name="Lapidus A."/>
            <person name="Lindquist E."/>
            <person name="Lipzen A."/>
            <person name="Meier-Kolthoff J.P."/>
            <person name="Ohm R.A."/>
            <person name="Otillar R.P."/>
            <person name="Pangilinan J."/>
            <person name="Peng Y."/>
            <person name="Rokas A."/>
            <person name="Rosa C.A."/>
            <person name="Scheuner C."/>
            <person name="Sibirny A.A."/>
            <person name="Slot J.C."/>
            <person name="Stielow J.B."/>
            <person name="Sun H."/>
            <person name="Kurtzman C.P."/>
            <person name="Blackwell M."/>
            <person name="Jeffries T.W."/>
            <person name="Grigoriev I.V."/>
        </authorList>
    </citation>
    <scope>NUCLEOTIDE SEQUENCE [LARGE SCALE GENOMIC DNA]</scope>
    <source>
        <strain evidence="4">NRRL Y-17796</strain>
    </source>
</reference>
<dbReference type="Gene3D" id="3.30.1490.40">
    <property type="match status" value="1"/>
</dbReference>
<feature type="compositionally biased region" description="Polar residues" evidence="1">
    <location>
        <begin position="641"/>
        <end position="658"/>
    </location>
</feature>
<feature type="compositionally biased region" description="Low complexity" evidence="1">
    <location>
        <begin position="551"/>
        <end position="576"/>
    </location>
</feature>
<feature type="compositionally biased region" description="Polar residues" evidence="1">
    <location>
        <begin position="405"/>
        <end position="420"/>
    </location>
</feature>
<feature type="region of interest" description="Disordered" evidence="1">
    <location>
        <begin position="405"/>
        <end position="438"/>
    </location>
</feature>
<dbReference type="PROSITE" id="PS50829">
    <property type="entry name" value="GYF"/>
    <property type="match status" value="1"/>
</dbReference>
<gene>
    <name evidence="3" type="ORF">CANCADRAFT_140802</name>
</gene>
<feature type="compositionally biased region" description="Polar residues" evidence="1">
    <location>
        <begin position="189"/>
        <end position="203"/>
    </location>
</feature>
<evidence type="ECO:0000313" key="4">
    <source>
        <dbReference type="Proteomes" id="UP000095023"/>
    </source>
</evidence>
<organism evidence="3 4">
    <name type="scientific">Tortispora caseinolytica NRRL Y-17796</name>
    <dbReference type="NCBI Taxonomy" id="767744"/>
    <lineage>
        <taxon>Eukaryota</taxon>
        <taxon>Fungi</taxon>
        <taxon>Dikarya</taxon>
        <taxon>Ascomycota</taxon>
        <taxon>Saccharomycotina</taxon>
        <taxon>Trigonopsidomycetes</taxon>
        <taxon>Trigonopsidales</taxon>
        <taxon>Trigonopsidaceae</taxon>
        <taxon>Tortispora</taxon>
    </lineage>
</organism>
<accession>A0A1E4TCR3</accession>
<feature type="compositionally biased region" description="Basic and acidic residues" evidence="1">
    <location>
        <begin position="595"/>
        <end position="604"/>
    </location>
</feature>
<dbReference type="EMBL" id="KV453843">
    <property type="protein sequence ID" value="ODV89562.1"/>
    <property type="molecule type" value="Genomic_DNA"/>
</dbReference>
<sequence length="885" mass="96230">MRPATDQQTAESASDSSISRQPRRFFDSSANEQNRNYDRHEPSSEWHWQPARSRKHHQQELEAEGSWKSHLPPANAASQLPGVGSLPDLASLNLDQVELPVNSDNRVYTKSQMVALYQALVKSGSMSQISEATREKIATTGFYDFAIAAKSKEKEESEAAHSKSHHRHRDVGQSARRASHTHDRRPNIDSYSSTSSRVASGIQQRPLPDSHITDPSSFIPNLPLDDDIGSSQAQAAQPARQSLFSHHAPAPTVSPWATHPAPSSYHSPLGTGTSQPLSNVHAPLPGFDTRHPQKQSPVQPQLLNAHEISWVYKDQTGQERGPFLGTQMQEWYSGKWLEPQLLLRRLEDREFIPLSQWVMRLGDAVNPFLVPQPRHSPQERHRDVSGSFIHDQSGYAAYANEQLSSRQSPFPGQPPHSRSSIFHDMINGSPGSPAKQELSSLANNAAVLHDNSQERYEPAPVPQSPWGVENRRIVETKPETYQPLEVESRAAEEIPLKQKKELEKRNISASITVPEGSNSHAEPVVATSSTPALGSTESHSPVSTPATQGKAAAPAPSSSTSVAPVPVSAASPSVPAPWAASYSAMAVKPLPIDAQTKEKSEPARQSRSRTSTPVKSKNSSKAAYKSIEIVAPQSKPDSHNKSPQSPWGQPVKSETTVKSIEELVKEENKARKAVSGSNKPSTKPASAAELATAAMIGEPSSTNSNEWTTVVKSKKPTANKSQQAGVVGAPSNQQLRPIKATSYAPKAGSVNTHAVSSSAVPAAVKRKPSGAELFLIWAREELSGLNKSVNSDSLLSMFLTLPAGRNSDSLEIIADSIYSNSASIDGRRFAEEFCKRRQEVESTVLAELGTNGWNVLLSRASNGLSLDDFSSDFTVVPSRRNKRHN</sequence>
<dbReference type="InterPro" id="IPR035445">
    <property type="entry name" value="GYF-like_dom_sf"/>
</dbReference>
<feature type="compositionally biased region" description="Low complexity" evidence="1">
    <location>
        <begin position="230"/>
        <end position="242"/>
    </location>
</feature>
<protein>
    <recommendedName>
        <fullName evidence="2">GYF domain-containing protein</fullName>
    </recommendedName>
</protein>
<name>A0A1E4TCR3_9ASCO</name>
<feature type="domain" description="GYF" evidence="2">
    <location>
        <begin position="307"/>
        <end position="355"/>
    </location>
</feature>
<feature type="region of interest" description="Disordered" evidence="1">
    <location>
        <begin position="593"/>
        <end position="688"/>
    </location>
</feature>
<feature type="region of interest" description="Disordered" evidence="1">
    <location>
        <begin position="154"/>
        <end position="299"/>
    </location>
</feature>
<feature type="region of interest" description="Disordered" evidence="1">
    <location>
        <begin position="1"/>
        <end position="82"/>
    </location>
</feature>
<feature type="compositionally biased region" description="Polar residues" evidence="1">
    <location>
        <begin position="675"/>
        <end position="684"/>
    </location>
</feature>
<feature type="region of interest" description="Disordered" evidence="1">
    <location>
        <begin position="509"/>
        <end position="576"/>
    </location>
</feature>
<dbReference type="Proteomes" id="UP000095023">
    <property type="component" value="Unassembled WGS sequence"/>
</dbReference>
<evidence type="ECO:0000256" key="1">
    <source>
        <dbReference type="SAM" id="MobiDB-lite"/>
    </source>
</evidence>
<dbReference type="Pfam" id="PF02213">
    <property type="entry name" value="GYF"/>
    <property type="match status" value="1"/>
</dbReference>
<feature type="compositionally biased region" description="Polar residues" evidence="1">
    <location>
        <begin position="509"/>
        <end position="547"/>
    </location>
</feature>
<keyword evidence="4" id="KW-1185">Reference proteome</keyword>
<evidence type="ECO:0000313" key="3">
    <source>
        <dbReference type="EMBL" id="ODV89562.1"/>
    </source>
</evidence>
<dbReference type="SMART" id="SM00444">
    <property type="entry name" value="GYF"/>
    <property type="match status" value="1"/>
</dbReference>
<dbReference type="AlphaFoldDB" id="A0A1E4TCR3"/>
<dbReference type="OrthoDB" id="48509at2759"/>
<proteinExistence type="predicted"/>
<feature type="compositionally biased region" description="Basic and acidic residues" evidence="1">
    <location>
        <begin position="659"/>
        <end position="670"/>
    </location>
</feature>
<dbReference type="InterPro" id="IPR003169">
    <property type="entry name" value="GYF"/>
</dbReference>
<feature type="compositionally biased region" description="Polar residues" evidence="1">
    <location>
        <begin position="264"/>
        <end position="278"/>
    </location>
</feature>
<dbReference type="SUPFAM" id="SSF55277">
    <property type="entry name" value="GYF domain"/>
    <property type="match status" value="1"/>
</dbReference>
<evidence type="ECO:0000259" key="2">
    <source>
        <dbReference type="PROSITE" id="PS50829"/>
    </source>
</evidence>
<feature type="compositionally biased region" description="Polar residues" evidence="1">
    <location>
        <begin position="1"/>
        <end position="20"/>
    </location>
</feature>
<feature type="compositionally biased region" description="Basic and acidic residues" evidence="1">
    <location>
        <begin position="35"/>
        <end position="44"/>
    </location>
</feature>
<feature type="compositionally biased region" description="Low complexity" evidence="1">
    <location>
        <begin position="615"/>
        <end position="626"/>
    </location>
</feature>